<reference evidence="3 4" key="1">
    <citation type="journal article" date="2012" name="MBio">
        <title>Comparative genome analysis of three eukaryotic parasites with differing abilities to transform leukocytes reveals key mediators of Theileria-induced leukocyte transformation.</title>
        <authorList>
            <person name="Hayashida K."/>
            <person name="Hara Y."/>
            <person name="Abe T."/>
            <person name="Yamasaki C."/>
            <person name="Toyoda A."/>
            <person name="Kosuge T."/>
            <person name="Suzuki Y."/>
            <person name="Sato Y."/>
            <person name="Kawashima S."/>
            <person name="Katayama T."/>
            <person name="Wakaguri H."/>
            <person name="Inoue N."/>
            <person name="Homma K."/>
            <person name="Tada-Umezaki M."/>
            <person name="Yagi Y."/>
            <person name="Fujii Y."/>
            <person name="Habara T."/>
            <person name="Kanehisa M."/>
            <person name="Watanabe H."/>
            <person name="Ito K."/>
            <person name="Gojobori T."/>
            <person name="Sugawara H."/>
            <person name="Imanishi T."/>
            <person name="Weir W."/>
            <person name="Gardner M."/>
            <person name="Pain A."/>
            <person name="Shiels B."/>
            <person name="Hattori M."/>
            <person name="Nene V."/>
            <person name="Sugimoto C."/>
        </authorList>
    </citation>
    <scope>NUCLEOTIDE SEQUENCE [LARGE SCALE GENOMIC DNA]</scope>
    <source>
        <strain evidence="3 4">Shintoku</strain>
    </source>
</reference>
<accession>J7M8N2</accession>
<dbReference type="VEuPathDB" id="PiroplasmaDB:TOT_040000810"/>
<feature type="compositionally biased region" description="Basic and acidic residues" evidence="1">
    <location>
        <begin position="402"/>
        <end position="418"/>
    </location>
</feature>
<keyword evidence="2" id="KW-0732">Signal</keyword>
<evidence type="ECO:0000313" key="3">
    <source>
        <dbReference type="EMBL" id="BAM42443.1"/>
    </source>
</evidence>
<gene>
    <name evidence="3" type="ORF">TOT_040000810</name>
</gene>
<feature type="region of interest" description="Disordered" evidence="1">
    <location>
        <begin position="359"/>
        <end position="386"/>
    </location>
</feature>
<dbReference type="InterPro" id="IPR007480">
    <property type="entry name" value="DUF529"/>
</dbReference>
<organism evidence="3 4">
    <name type="scientific">Theileria orientalis strain Shintoku</name>
    <dbReference type="NCBI Taxonomy" id="869250"/>
    <lineage>
        <taxon>Eukaryota</taxon>
        <taxon>Sar</taxon>
        <taxon>Alveolata</taxon>
        <taxon>Apicomplexa</taxon>
        <taxon>Aconoidasida</taxon>
        <taxon>Piroplasmida</taxon>
        <taxon>Theileriidae</taxon>
        <taxon>Theileria</taxon>
    </lineage>
</organism>
<sequence length="655" mass="75939">MNLLSWYEALALVLLWKLDLFTCIEISSSRVPAAEQTHQFLSAQNKNNSNNRYYGGRYGHRHHRRSRYHVANRGKIPPEPPPRIHPRLRPRNYSSYEFGGYGPTHFRSDHSSSYSTYENDSYDGNFISLDISRNFSNEGYTISYENDLIVFRSRPPYLFSDVRHGHNRLWQYKGDGYPNMVTYREINGRPKVDVHFPGPPRRTAGKYRPPGFLYTNRDFVPSQQTSSFRVNVPHIRPTQPLIGQDVLEFELLTVGDKVVLRPKLYPSTGVSSSVLITVNIDRFESTDQLMYTYDPRTGIHSLKAREPFLINEILQKGQIIWRAKDNKYGDRVILRYDEDGNPRSRVLFPDWAVLGMPPPSLQPFQVPQDTSLKTDPQSHEYSPQTAHYDYEHLFKTTVPKNETARDEQKDHSEEHPPHSTDLPPTIDTSFQVHSTPPLKSADKKPYELDLNNRIQTDQFEYNFDSQSKTMTYIGKSLYRFSAVKYGANVLWRTDIPAEYANKVIVNGYEHRGMFMLSIFLDACVKRFYKDESAPWTEFDTTKPNALALNVYSNFETFFYTVRTAGVYKTYTVKEGFKFYKVRLGDHDLWETTDTEALSSKVVTEGDNRVTIHLDNEKIVTFARVRHGCHGCKGFFCGLMTCGLYNCCCKSWREVK</sequence>
<dbReference type="OrthoDB" id="10455020at2759"/>
<dbReference type="KEGG" id="tot:TOT_040000810"/>
<evidence type="ECO:0000256" key="1">
    <source>
        <dbReference type="SAM" id="MobiDB-lite"/>
    </source>
</evidence>
<dbReference type="EMBL" id="AP011949">
    <property type="protein sequence ID" value="BAM42443.1"/>
    <property type="molecule type" value="Genomic_DNA"/>
</dbReference>
<dbReference type="Proteomes" id="UP000003786">
    <property type="component" value="Chromosome 4"/>
</dbReference>
<dbReference type="Pfam" id="PF04385">
    <property type="entry name" value="FAINT"/>
    <property type="match status" value="1"/>
</dbReference>
<proteinExistence type="predicted"/>
<protein>
    <submittedName>
        <fullName evidence="3">Uncharacterized protein</fullName>
    </submittedName>
</protein>
<dbReference type="RefSeq" id="XP_009692744.1">
    <property type="nucleotide sequence ID" value="XM_009694449.1"/>
</dbReference>
<dbReference type="GeneID" id="20716852"/>
<feature type="chain" id="PRO_5003794948" evidence="2">
    <location>
        <begin position="24"/>
        <end position="655"/>
    </location>
</feature>
<evidence type="ECO:0000313" key="4">
    <source>
        <dbReference type="Proteomes" id="UP000003786"/>
    </source>
</evidence>
<feature type="compositionally biased region" description="Polar residues" evidence="1">
    <location>
        <begin position="362"/>
        <end position="385"/>
    </location>
</feature>
<feature type="region of interest" description="Disordered" evidence="1">
    <location>
        <begin position="401"/>
        <end position="444"/>
    </location>
</feature>
<keyword evidence="4" id="KW-1185">Reference proteome</keyword>
<name>J7M8N2_THEOR</name>
<feature type="signal peptide" evidence="2">
    <location>
        <begin position="1"/>
        <end position="23"/>
    </location>
</feature>
<evidence type="ECO:0000256" key="2">
    <source>
        <dbReference type="SAM" id="SignalP"/>
    </source>
</evidence>
<dbReference type="AlphaFoldDB" id="J7M8N2"/>